<dbReference type="AlphaFoldDB" id="A0A6A4IBP5"/>
<accession>A0A6A4IBP5</accession>
<dbReference type="PANTHER" id="PTHR28154">
    <property type="entry name" value="CELL WALL SYNTHESIS PROTEIN KNH1-RELATED"/>
    <property type="match status" value="1"/>
</dbReference>
<dbReference type="Proteomes" id="UP000799118">
    <property type="component" value="Unassembled WGS sequence"/>
</dbReference>
<evidence type="ECO:0000259" key="3">
    <source>
        <dbReference type="Pfam" id="PF10342"/>
    </source>
</evidence>
<organism evidence="4 5">
    <name type="scientific">Gymnopus androsaceus JB14</name>
    <dbReference type="NCBI Taxonomy" id="1447944"/>
    <lineage>
        <taxon>Eukaryota</taxon>
        <taxon>Fungi</taxon>
        <taxon>Dikarya</taxon>
        <taxon>Basidiomycota</taxon>
        <taxon>Agaricomycotina</taxon>
        <taxon>Agaricomycetes</taxon>
        <taxon>Agaricomycetidae</taxon>
        <taxon>Agaricales</taxon>
        <taxon>Marasmiineae</taxon>
        <taxon>Omphalotaceae</taxon>
        <taxon>Gymnopus</taxon>
    </lineage>
</organism>
<keyword evidence="1 2" id="KW-0732">Signal</keyword>
<dbReference type="GO" id="GO:0006078">
    <property type="term" value="P:(1-&gt;6)-beta-D-glucan biosynthetic process"/>
    <property type="evidence" value="ECO:0007669"/>
    <property type="project" value="InterPro"/>
</dbReference>
<evidence type="ECO:0000313" key="4">
    <source>
        <dbReference type="EMBL" id="KAE9406517.1"/>
    </source>
</evidence>
<feature type="domain" description="Yeast cell wall synthesis Kre9/Knh1-like N-terminal" evidence="3">
    <location>
        <begin position="23"/>
        <end position="108"/>
    </location>
</feature>
<evidence type="ECO:0000313" key="5">
    <source>
        <dbReference type="Proteomes" id="UP000799118"/>
    </source>
</evidence>
<dbReference type="GO" id="GO:0042546">
    <property type="term" value="P:cell wall biogenesis"/>
    <property type="evidence" value="ECO:0007669"/>
    <property type="project" value="InterPro"/>
</dbReference>
<dbReference type="InterPro" id="IPR045328">
    <property type="entry name" value="Kre9/Knh1"/>
</dbReference>
<feature type="chain" id="PRO_5025517009" description="Yeast cell wall synthesis Kre9/Knh1-like N-terminal domain-containing protein" evidence="2">
    <location>
        <begin position="18"/>
        <end position="217"/>
    </location>
</feature>
<dbReference type="OrthoDB" id="2432613at2759"/>
<name>A0A6A4IBP5_9AGAR</name>
<sequence length="217" mass="21948">MFAKVVLLSALVSSAFATVFITNPTSSSTFNGGQNNSINWEDDGTSPSTAEWGNASVAIYTGNENEQTMLQLIAASVNVSATTSIQFQVDPSIGSNGLFYFIRMQSLTLVDNSTSFHFNELAFSHLFTMADMTGTFNASVSAEIAGQSTAPIGGSSTGSSASTATSASTTGKVAAASTTSSSTTSATTAAASNGAMGSSASVWGSALFGIVALALMC</sequence>
<dbReference type="Pfam" id="PF10342">
    <property type="entry name" value="Kre9_KNH"/>
    <property type="match status" value="1"/>
</dbReference>
<dbReference type="InterPro" id="IPR018466">
    <property type="entry name" value="Kre9/Knh1-like_N"/>
</dbReference>
<dbReference type="EMBL" id="ML769401">
    <property type="protein sequence ID" value="KAE9406517.1"/>
    <property type="molecule type" value="Genomic_DNA"/>
</dbReference>
<gene>
    <name evidence="4" type="ORF">BT96DRAFT_220279</name>
</gene>
<evidence type="ECO:0000256" key="2">
    <source>
        <dbReference type="SAM" id="SignalP"/>
    </source>
</evidence>
<feature type="signal peptide" evidence="2">
    <location>
        <begin position="1"/>
        <end position="17"/>
    </location>
</feature>
<proteinExistence type="predicted"/>
<dbReference type="PANTHER" id="PTHR28154:SF1">
    <property type="entry name" value="CELL WALL SYNTHESIS PROTEIN KNH1-RELATED"/>
    <property type="match status" value="1"/>
</dbReference>
<evidence type="ECO:0000256" key="1">
    <source>
        <dbReference type="ARBA" id="ARBA00022729"/>
    </source>
</evidence>
<reference evidence="4" key="1">
    <citation type="journal article" date="2019" name="Environ. Microbiol.">
        <title>Fungal ecological strategies reflected in gene transcription - a case study of two litter decomposers.</title>
        <authorList>
            <person name="Barbi F."/>
            <person name="Kohler A."/>
            <person name="Barry K."/>
            <person name="Baskaran P."/>
            <person name="Daum C."/>
            <person name="Fauchery L."/>
            <person name="Ihrmark K."/>
            <person name="Kuo A."/>
            <person name="LaButti K."/>
            <person name="Lipzen A."/>
            <person name="Morin E."/>
            <person name="Grigoriev I.V."/>
            <person name="Henrissat B."/>
            <person name="Lindahl B."/>
            <person name="Martin F."/>
        </authorList>
    </citation>
    <scope>NUCLEOTIDE SEQUENCE</scope>
    <source>
        <strain evidence="4">JB14</strain>
    </source>
</reference>
<protein>
    <recommendedName>
        <fullName evidence="3">Yeast cell wall synthesis Kre9/Knh1-like N-terminal domain-containing protein</fullName>
    </recommendedName>
</protein>
<keyword evidence="5" id="KW-1185">Reference proteome</keyword>